<name>A0A7C9VBI8_9HYPH</name>
<accession>A0A7C9VBI8</accession>
<sequence>MGSHWQSDAIERPAGSAVSVEDPALSCPEDIFLSWLLWLPQGSDIRTAAAREVARLDRRAPLRDDLRRLRRMFMLVANGSAV</sequence>
<gene>
    <name evidence="2" type="ORF">G6N74_19225</name>
</gene>
<proteinExistence type="predicted"/>
<dbReference type="Proteomes" id="UP000481252">
    <property type="component" value="Unassembled WGS sequence"/>
</dbReference>
<evidence type="ECO:0000313" key="3">
    <source>
        <dbReference type="Proteomes" id="UP000481252"/>
    </source>
</evidence>
<dbReference type="AlphaFoldDB" id="A0A7C9VBI8"/>
<dbReference type="RefSeq" id="WP_165119563.1">
    <property type="nucleotide sequence ID" value="NZ_JAAKZG010000008.1"/>
</dbReference>
<dbReference type="EMBL" id="JAAKZG010000008">
    <property type="protein sequence ID" value="NGN43206.1"/>
    <property type="molecule type" value="Genomic_DNA"/>
</dbReference>
<comment type="caution">
    <text evidence="2">The sequence shown here is derived from an EMBL/GenBank/DDBJ whole genome shotgun (WGS) entry which is preliminary data.</text>
</comment>
<evidence type="ECO:0000256" key="1">
    <source>
        <dbReference type="SAM" id="MobiDB-lite"/>
    </source>
</evidence>
<protein>
    <submittedName>
        <fullName evidence="2">Uncharacterized protein</fullName>
    </submittedName>
</protein>
<feature type="region of interest" description="Disordered" evidence="1">
    <location>
        <begin position="1"/>
        <end position="21"/>
    </location>
</feature>
<organism evidence="2 3">
    <name type="scientific">Mesorhizobium zhangyense</name>
    <dbReference type="NCBI Taxonomy" id="1776730"/>
    <lineage>
        <taxon>Bacteria</taxon>
        <taxon>Pseudomonadati</taxon>
        <taxon>Pseudomonadota</taxon>
        <taxon>Alphaproteobacteria</taxon>
        <taxon>Hyphomicrobiales</taxon>
        <taxon>Phyllobacteriaceae</taxon>
        <taxon>Mesorhizobium</taxon>
    </lineage>
</organism>
<keyword evidence="3" id="KW-1185">Reference proteome</keyword>
<reference evidence="2 3" key="1">
    <citation type="submission" date="2020-02" db="EMBL/GenBank/DDBJ databases">
        <title>Genome sequence of the type strain CGMCC 1.15528 of Mesorhizobium zhangyense.</title>
        <authorList>
            <person name="Gao J."/>
            <person name="Sun J."/>
        </authorList>
    </citation>
    <scope>NUCLEOTIDE SEQUENCE [LARGE SCALE GENOMIC DNA]</scope>
    <source>
        <strain evidence="2 3">CGMCC 1.15528</strain>
    </source>
</reference>
<evidence type="ECO:0000313" key="2">
    <source>
        <dbReference type="EMBL" id="NGN43206.1"/>
    </source>
</evidence>